<keyword evidence="2" id="KW-1133">Transmembrane helix</keyword>
<feature type="transmembrane region" description="Helical" evidence="2">
    <location>
        <begin position="232"/>
        <end position="253"/>
    </location>
</feature>
<dbReference type="RefSeq" id="WP_205359307.1">
    <property type="nucleotide sequence ID" value="NZ_JADKYB010000013.1"/>
</dbReference>
<dbReference type="Proteomes" id="UP000749040">
    <property type="component" value="Unassembled WGS sequence"/>
</dbReference>
<feature type="transmembrane region" description="Helical" evidence="2">
    <location>
        <begin position="441"/>
        <end position="461"/>
    </location>
</feature>
<accession>A0ABS2TVR5</accession>
<evidence type="ECO:0000256" key="2">
    <source>
        <dbReference type="SAM" id="Phobius"/>
    </source>
</evidence>
<feature type="region of interest" description="Disordered" evidence="1">
    <location>
        <begin position="1"/>
        <end position="43"/>
    </location>
</feature>
<feature type="transmembrane region" description="Helical" evidence="2">
    <location>
        <begin position="45"/>
        <end position="68"/>
    </location>
</feature>
<protein>
    <recommendedName>
        <fullName evidence="5">DUF5129 domain-containing protein</fullName>
    </recommendedName>
</protein>
<feature type="compositionally biased region" description="Basic residues" evidence="1">
    <location>
        <begin position="32"/>
        <end position="41"/>
    </location>
</feature>
<keyword evidence="2" id="KW-0812">Transmembrane</keyword>
<evidence type="ECO:0000313" key="4">
    <source>
        <dbReference type="Proteomes" id="UP000749040"/>
    </source>
</evidence>
<evidence type="ECO:0000313" key="3">
    <source>
        <dbReference type="EMBL" id="MBM9507434.1"/>
    </source>
</evidence>
<sequence>MTTSQVSGPVTHSEHPAGAATSGGGRAEPRPGRRLRTRRPGPARLSARAGVAVVLLGVLCAMAVIGTVSVRHDISRLRTSVAERAAVADQLRFALADLDAQRADTLAPGTIVLSPTRSVVVGNQINALITAQQRRTQVSDLMRQLSADTEHADRIHAMLDALGQYDDLSGRASYVDDQHADRPPGRPPQITVSMNVQAGFLMTDTLLPDADALSRAYQAQAADLRAGAHDAAVRWALVVGLLGAVTLLYLLWWQRELSRDYRRRLNPALAVVTAAVLAVALAGTVVLGSVAGSVSTAQREGLRPWDRLAEARAVAAQAAAAESRWFVQDPAFAVQDQIRFDAMIEELDTLLTPDGYATAAERPAYQDVLTRFGHFRTDDRTLRKQRAAGRIDQAAQTLTEVARGDVAFDFWDFATTLDGLAGRQLNDFTTHVDDAHGALDLWPALPAGALGVAVGLVFAGLQRRYAEYR</sequence>
<reference evidence="3 4" key="1">
    <citation type="submission" date="2021-01" db="EMBL/GenBank/DDBJ databases">
        <title>Streptomyces acididurans sp. nov., isolated from a peat swamp forest soil.</title>
        <authorList>
            <person name="Chantavorakit T."/>
            <person name="Duangmal K."/>
        </authorList>
    </citation>
    <scope>NUCLEOTIDE SEQUENCE [LARGE SCALE GENOMIC DNA]</scope>
    <source>
        <strain evidence="3 4">KK5PA1</strain>
    </source>
</reference>
<dbReference type="EMBL" id="JADKYB010000013">
    <property type="protein sequence ID" value="MBM9507434.1"/>
    <property type="molecule type" value="Genomic_DNA"/>
</dbReference>
<keyword evidence="4" id="KW-1185">Reference proteome</keyword>
<proteinExistence type="predicted"/>
<feature type="transmembrane region" description="Helical" evidence="2">
    <location>
        <begin position="265"/>
        <end position="287"/>
    </location>
</feature>
<keyword evidence="2" id="KW-0472">Membrane</keyword>
<name>A0ABS2TVR5_9ACTN</name>
<evidence type="ECO:0000256" key="1">
    <source>
        <dbReference type="SAM" id="MobiDB-lite"/>
    </source>
</evidence>
<evidence type="ECO:0008006" key="5">
    <source>
        <dbReference type="Google" id="ProtNLM"/>
    </source>
</evidence>
<comment type="caution">
    <text evidence="3">The sequence shown here is derived from an EMBL/GenBank/DDBJ whole genome shotgun (WGS) entry which is preliminary data.</text>
</comment>
<feature type="compositionally biased region" description="Polar residues" evidence="1">
    <location>
        <begin position="1"/>
        <end position="10"/>
    </location>
</feature>
<gene>
    <name evidence="3" type="ORF">ITX44_23430</name>
</gene>
<organism evidence="3 4">
    <name type="scientific">Actinacidiphila acididurans</name>
    <dbReference type="NCBI Taxonomy" id="2784346"/>
    <lineage>
        <taxon>Bacteria</taxon>
        <taxon>Bacillati</taxon>
        <taxon>Actinomycetota</taxon>
        <taxon>Actinomycetes</taxon>
        <taxon>Kitasatosporales</taxon>
        <taxon>Streptomycetaceae</taxon>
        <taxon>Actinacidiphila</taxon>
    </lineage>
</organism>